<dbReference type="InterPro" id="IPR011659">
    <property type="entry name" value="WD40"/>
</dbReference>
<name>A0A455SIQ6_9CHLR</name>
<dbReference type="InterPro" id="IPR011042">
    <property type="entry name" value="6-blade_b-propeller_TolB-like"/>
</dbReference>
<evidence type="ECO:0000256" key="6">
    <source>
        <dbReference type="ARBA" id="ARBA00045885"/>
    </source>
</evidence>
<dbReference type="EMBL" id="AP019376">
    <property type="protein sequence ID" value="BBH88327.1"/>
    <property type="molecule type" value="Genomic_DNA"/>
</dbReference>
<keyword evidence="2" id="KW-0645">Protease</keyword>
<feature type="domain" description="Peptidase S9 prolyl oligopeptidase catalytic" evidence="7">
    <location>
        <begin position="372"/>
        <end position="580"/>
    </location>
</feature>
<keyword evidence="2" id="KW-0720">Serine protease</keyword>
<dbReference type="GO" id="GO:0006508">
    <property type="term" value="P:proteolysis"/>
    <property type="evidence" value="ECO:0007669"/>
    <property type="project" value="InterPro"/>
</dbReference>
<dbReference type="PANTHER" id="PTHR42776:SF27">
    <property type="entry name" value="DIPEPTIDYL PEPTIDASE FAMILY MEMBER 6"/>
    <property type="match status" value="1"/>
</dbReference>
<dbReference type="Pfam" id="PF07676">
    <property type="entry name" value="PD40"/>
    <property type="match status" value="1"/>
</dbReference>
<reference evidence="8" key="1">
    <citation type="submission" date="2018-12" db="EMBL/GenBank/DDBJ databases">
        <title>Novel natural products biosynthetic potential of the class Ktedonobacteria.</title>
        <authorList>
            <person name="Zheng Y."/>
            <person name="Saitou A."/>
            <person name="Wang C.M."/>
            <person name="Toyoda A."/>
            <person name="Minakuchi Y."/>
            <person name="Sekiguchi Y."/>
            <person name="Ueda K."/>
            <person name="Takano H."/>
            <person name="Sakai Y."/>
            <person name="Yokota A."/>
            <person name="Yabe S."/>
        </authorList>
    </citation>
    <scope>NUCLEOTIDE SEQUENCE</scope>
    <source>
        <strain evidence="8">COM3</strain>
    </source>
</reference>
<evidence type="ECO:0000259" key="7">
    <source>
        <dbReference type="Pfam" id="PF00326"/>
    </source>
</evidence>
<evidence type="ECO:0000256" key="4">
    <source>
        <dbReference type="ARBA" id="ARBA00032284"/>
    </source>
</evidence>
<dbReference type="PROSITE" id="PS00708">
    <property type="entry name" value="PRO_ENDOPEP_SER"/>
    <property type="match status" value="1"/>
</dbReference>
<evidence type="ECO:0000256" key="2">
    <source>
        <dbReference type="ARBA" id="ARBA00022825"/>
    </source>
</evidence>
<dbReference type="PRINTS" id="PR00862">
    <property type="entry name" value="PROLIGOPTASE"/>
</dbReference>
<dbReference type="InterPro" id="IPR002470">
    <property type="entry name" value="Peptidase_S9A"/>
</dbReference>
<keyword evidence="3" id="KW-0007">Acetylation</keyword>
<evidence type="ECO:0000313" key="8">
    <source>
        <dbReference type="EMBL" id="BBH88327.1"/>
    </source>
</evidence>
<evidence type="ECO:0000256" key="3">
    <source>
        <dbReference type="ARBA" id="ARBA00022990"/>
    </source>
</evidence>
<dbReference type="SUPFAM" id="SSF53474">
    <property type="entry name" value="alpha/beta-Hydrolases"/>
    <property type="match status" value="1"/>
</dbReference>
<proteinExistence type="predicted"/>
<sequence>MAFLTDITGVHEVWSVAVEKQAKRPAWPEQLTFRNERMMEAVFSPVANTLIAVGDMGGNERTQLYLLHADGSVLKGLTEKPEVMHHFGAWSPDGRRIVYSSNERDQRYFDIYEMGIESGAARLLYQQDGSNYARQYSPDGRSVLISRSLTTTQNQLLLLDTVTNEVRELTPAVQEGPAWHGAASWTADRKGLYLLSDRGREFMSLAYLDLETTEMTFLYELSWDIEQLALTEDGSVLALSINEDGCSRLELYDVTQGWDERKQLIAPTLPKGVVLSLGWSKEGNELAITLSAADDTTDIWVWHLDGGTVQRMTYSSTGGIPRDTFVSPQLLRYPSFDERQIPAFLYLPEGKHENLPVIISVHGGPESQERPRFNWLYQYLVACGYAVLAPNVRGSTGYGYEYQSLDDVRKRMDSVADLKYAVNWLCEQGIADPKRIAVMGGSYGGFMVLAALTTYPELWAAGVDIVGIANLVTFLENTGPWRRKLRESEYGSLEHDREFLEQISPINHVEKIVAPLFVIHGANDPRVPVGETEQIVKALQERNVPVECLIFADEGHGIVKRANRLQAYPAVVRFLDQHLRGEHR</sequence>
<evidence type="ECO:0000256" key="5">
    <source>
        <dbReference type="ARBA" id="ARBA00032596"/>
    </source>
</evidence>
<dbReference type="Pfam" id="PF00326">
    <property type="entry name" value="Peptidase_S9"/>
    <property type="match status" value="1"/>
</dbReference>
<comment type="function">
    <text evidence="6">This enzyme catalyzes the hydrolysis of the N-terminal peptide bond of an N-acetylated peptide to generate an N-acetylated amino acid and a peptide with a free N-terminus. It preferentially cleaves off Ac-Ala, Ac-Met and Ac-Ser. Also, involved in the degradation of oxidized and glycated proteins.</text>
</comment>
<dbReference type="SUPFAM" id="SSF82171">
    <property type="entry name" value="DPP6 N-terminal domain-like"/>
    <property type="match status" value="1"/>
</dbReference>
<organism evidence="8">
    <name type="scientific">Thermosporothrix sp. COM3</name>
    <dbReference type="NCBI Taxonomy" id="2490863"/>
    <lineage>
        <taxon>Bacteria</taxon>
        <taxon>Bacillati</taxon>
        <taxon>Chloroflexota</taxon>
        <taxon>Ktedonobacteria</taxon>
        <taxon>Ktedonobacterales</taxon>
        <taxon>Thermosporotrichaceae</taxon>
        <taxon>Thermosporothrix</taxon>
    </lineage>
</organism>
<dbReference type="Gene3D" id="2.120.10.30">
    <property type="entry name" value="TolB, C-terminal domain"/>
    <property type="match status" value="1"/>
</dbReference>
<dbReference type="InterPro" id="IPR001375">
    <property type="entry name" value="Peptidase_S9_cat"/>
</dbReference>
<dbReference type="Gene3D" id="3.40.50.1820">
    <property type="entry name" value="alpha/beta hydrolase"/>
    <property type="match status" value="1"/>
</dbReference>
<dbReference type="InterPro" id="IPR002471">
    <property type="entry name" value="Pept_S9_AS"/>
</dbReference>
<keyword evidence="1" id="KW-0378">Hydrolase</keyword>
<protein>
    <recommendedName>
        <fullName evidence="5">Acyl-peptide hydrolase</fullName>
    </recommendedName>
    <alternativeName>
        <fullName evidence="4">Acylaminoacyl-peptidase</fullName>
    </alternativeName>
</protein>
<accession>A0A455SIQ6</accession>
<dbReference type="InterPro" id="IPR029058">
    <property type="entry name" value="AB_hydrolase_fold"/>
</dbReference>
<gene>
    <name evidence="8" type="ORF">KTC_30780</name>
</gene>
<evidence type="ECO:0000256" key="1">
    <source>
        <dbReference type="ARBA" id="ARBA00022801"/>
    </source>
</evidence>
<dbReference type="AlphaFoldDB" id="A0A455SIQ6"/>
<dbReference type="PANTHER" id="PTHR42776">
    <property type="entry name" value="SERINE PEPTIDASE S9 FAMILY MEMBER"/>
    <property type="match status" value="1"/>
</dbReference>
<dbReference type="GO" id="GO:0004252">
    <property type="term" value="F:serine-type endopeptidase activity"/>
    <property type="evidence" value="ECO:0007669"/>
    <property type="project" value="InterPro"/>
</dbReference>